<dbReference type="InterPro" id="IPR013783">
    <property type="entry name" value="Ig-like_fold"/>
</dbReference>
<dbReference type="EMBL" id="CADEBD010000277">
    <property type="protein sequence ID" value="CAB3227439.1"/>
    <property type="molecule type" value="Genomic_DNA"/>
</dbReference>
<evidence type="ECO:0008006" key="3">
    <source>
        <dbReference type="Google" id="ProtNLM"/>
    </source>
</evidence>
<name>A0A8S0Z6J9_ARCPL</name>
<dbReference type="Gene3D" id="2.60.40.10">
    <property type="entry name" value="Immunoglobulins"/>
    <property type="match status" value="1"/>
</dbReference>
<reference evidence="1 2" key="1">
    <citation type="submission" date="2020-04" db="EMBL/GenBank/DDBJ databases">
        <authorList>
            <person name="Wallbank WR R."/>
            <person name="Pardo Diaz C."/>
            <person name="Kozak K."/>
            <person name="Martin S."/>
            <person name="Jiggins C."/>
            <person name="Moest M."/>
            <person name="Warren A I."/>
            <person name="Byers J.R.P. K."/>
            <person name="Montejo-Kovacevich G."/>
            <person name="Yen C E."/>
        </authorList>
    </citation>
    <scope>NUCLEOTIDE SEQUENCE [LARGE SCALE GENOMIC DNA]</scope>
</reference>
<organism evidence="1 2">
    <name type="scientific">Arctia plantaginis</name>
    <name type="common">Wood tiger moth</name>
    <name type="synonym">Phalaena plantaginis</name>
    <dbReference type="NCBI Taxonomy" id="874455"/>
    <lineage>
        <taxon>Eukaryota</taxon>
        <taxon>Metazoa</taxon>
        <taxon>Ecdysozoa</taxon>
        <taxon>Arthropoda</taxon>
        <taxon>Hexapoda</taxon>
        <taxon>Insecta</taxon>
        <taxon>Pterygota</taxon>
        <taxon>Neoptera</taxon>
        <taxon>Endopterygota</taxon>
        <taxon>Lepidoptera</taxon>
        <taxon>Glossata</taxon>
        <taxon>Ditrysia</taxon>
        <taxon>Noctuoidea</taxon>
        <taxon>Erebidae</taxon>
        <taxon>Arctiinae</taxon>
        <taxon>Arctia</taxon>
    </lineage>
</organism>
<evidence type="ECO:0000313" key="2">
    <source>
        <dbReference type="Proteomes" id="UP000494256"/>
    </source>
</evidence>
<sequence length="220" mass="23706">MTVGHKLPAVILFGTCTENGSVLCLTFELLTIHFLQSNDTRITRGSWIEPQSQVSCIVAMAAAPRIIKSSGIRLRATSRTAIGVCDVAGGAGSVNALPSGAGARLAPSFDAATPRNVTALVGKSAYLSCRVRNLGNRTVTALSSNTHKPPQKFLARPIAIRSTCTKHRRCGGRDPRLRLIARDNCATVASCRFACRRSFRSTSSGERKERVTDHEFHMVL</sequence>
<dbReference type="AlphaFoldDB" id="A0A8S0Z6J9"/>
<gene>
    <name evidence="1" type="ORF">APLA_LOCUS3033</name>
</gene>
<evidence type="ECO:0000313" key="1">
    <source>
        <dbReference type="EMBL" id="CAB3227439.1"/>
    </source>
</evidence>
<accession>A0A8S0Z6J9</accession>
<proteinExistence type="predicted"/>
<protein>
    <recommendedName>
        <fullName evidence="3">Ig-like domain-containing protein</fullName>
    </recommendedName>
</protein>
<dbReference type="Proteomes" id="UP000494256">
    <property type="component" value="Unassembled WGS sequence"/>
</dbReference>
<comment type="caution">
    <text evidence="1">The sequence shown here is derived from an EMBL/GenBank/DDBJ whole genome shotgun (WGS) entry which is preliminary data.</text>
</comment>
<dbReference type="OrthoDB" id="7458949at2759"/>